<feature type="transmembrane region" description="Helical" evidence="7">
    <location>
        <begin position="649"/>
        <end position="677"/>
    </location>
</feature>
<sequence length="743" mass="76565">MLRRLATAVVARPRLVLATALVFLVAAGVFGAGVTSHLKVGGFDDPGSESSEAGRILEGTFGGSTPNLVLQVTARSGDVDSPGVAEAGRLLAERVGSEPGVTEVGSYWSSNSADLRSSDGRSALILLHLAGTPEQAARSTEGIVDRLPADDPAVQVRAGGKLGLASEIDTRVDQNLKLAESIALPTTLVLLVVAFGGIVAALMPLSLGIASILTTLLVLLGLAKLTDVSLYALTVATAFGLGLAIDFGLLMVSRFREERSGGLEPREAAIEAVATAGRTIVFSAATVTVAMTGLLVFPTYFLRSIGLAAIAVVTVAAVSAVVVLPALLALLGSRVDSLAVLRRRDGLATDSRFWRRTAAAVTRRPGRAAIPVVALLIVMGIPFLHAQFATPDERALPAGSAARQVTASMRSDYPADQTDAVTLVTTTHRESLGPLAAQISTLDGVASAEGGPGRYAHGVQVAGPGGASARFDSGTAGYLLVHPDADPQSVSAQDLVRAIRALPGVHENQISVGGPTAELLDSRSAIMSRLGLALGIMAAATFVLLFLLTGSVVLPLKALLLNVLVLAAVLGAMVWIFQDGHLAGLIGATPAPLNIAMAVLLCCISFSLSVDYEIFLLSRIKEARDAGASTEDAVVVGLGRVGRIVSSAAALLTVTLLSFSTGLSFMQMFGIGTALAVLVDATLVRGVLVPAFMAVAGELNWWAPRPLRRLHRVIGLSETAARHSRPAVPAPPVSPVPVPVAPY</sequence>
<accession>A0ABW2RY29</accession>
<dbReference type="InterPro" id="IPR050545">
    <property type="entry name" value="Mycobact_MmpL"/>
</dbReference>
<proteinExistence type="inferred from homology"/>
<feature type="domain" description="Membrane transport protein MMPL" evidence="8">
    <location>
        <begin position="46"/>
        <end position="366"/>
    </location>
</feature>
<feature type="transmembrane region" description="Helical" evidence="7">
    <location>
        <begin position="683"/>
        <end position="703"/>
    </location>
</feature>
<feature type="transmembrane region" description="Helical" evidence="7">
    <location>
        <begin position="182"/>
        <end position="202"/>
    </location>
</feature>
<comment type="similarity">
    <text evidence="2">Belongs to the resistance-nodulation-cell division (RND) (TC 2.A.6) family. MmpL subfamily.</text>
</comment>
<dbReference type="EMBL" id="JBHTCS010000012">
    <property type="protein sequence ID" value="MFC7448476.1"/>
    <property type="molecule type" value="Genomic_DNA"/>
</dbReference>
<keyword evidence="3" id="KW-1003">Cell membrane</keyword>
<feature type="transmembrane region" description="Helical" evidence="7">
    <location>
        <begin position="368"/>
        <end position="388"/>
    </location>
</feature>
<comment type="subcellular location">
    <subcellularLocation>
        <location evidence="1">Cell membrane</location>
        <topology evidence="1">Multi-pass membrane protein</topology>
    </subcellularLocation>
</comment>
<organism evidence="9 10">
    <name type="scientific">Rhodococcus daqingensis</name>
    <dbReference type="NCBI Taxonomy" id="2479363"/>
    <lineage>
        <taxon>Bacteria</taxon>
        <taxon>Bacillati</taxon>
        <taxon>Actinomycetota</taxon>
        <taxon>Actinomycetes</taxon>
        <taxon>Mycobacteriales</taxon>
        <taxon>Nocardiaceae</taxon>
        <taxon>Rhodococcus</taxon>
    </lineage>
</organism>
<name>A0ABW2RY29_9NOCA</name>
<evidence type="ECO:0000256" key="7">
    <source>
        <dbReference type="SAM" id="Phobius"/>
    </source>
</evidence>
<dbReference type="Pfam" id="PF03176">
    <property type="entry name" value="MMPL"/>
    <property type="match status" value="2"/>
</dbReference>
<protein>
    <submittedName>
        <fullName evidence="9">MMPL family transporter</fullName>
    </submittedName>
</protein>
<dbReference type="PANTHER" id="PTHR33406">
    <property type="entry name" value="MEMBRANE PROTEIN MJ1562-RELATED"/>
    <property type="match status" value="1"/>
</dbReference>
<evidence type="ECO:0000313" key="9">
    <source>
        <dbReference type="EMBL" id="MFC7448476.1"/>
    </source>
</evidence>
<evidence type="ECO:0000256" key="5">
    <source>
        <dbReference type="ARBA" id="ARBA00022989"/>
    </source>
</evidence>
<dbReference type="PANTHER" id="PTHR33406:SF11">
    <property type="entry name" value="MEMBRANE PROTEIN SCO6666-RELATED"/>
    <property type="match status" value="1"/>
</dbReference>
<dbReference type="Gene3D" id="1.20.1640.10">
    <property type="entry name" value="Multidrug efflux transporter AcrB transmembrane domain"/>
    <property type="match status" value="2"/>
</dbReference>
<dbReference type="InterPro" id="IPR004869">
    <property type="entry name" value="MMPL_dom"/>
</dbReference>
<dbReference type="Proteomes" id="UP001596484">
    <property type="component" value="Unassembled WGS sequence"/>
</dbReference>
<evidence type="ECO:0000256" key="4">
    <source>
        <dbReference type="ARBA" id="ARBA00022692"/>
    </source>
</evidence>
<feature type="transmembrane region" description="Helical" evidence="7">
    <location>
        <begin position="597"/>
        <end position="617"/>
    </location>
</feature>
<dbReference type="SUPFAM" id="SSF82866">
    <property type="entry name" value="Multidrug efflux transporter AcrB transmembrane domain"/>
    <property type="match status" value="2"/>
</dbReference>
<keyword evidence="10" id="KW-1185">Reference proteome</keyword>
<evidence type="ECO:0000256" key="3">
    <source>
        <dbReference type="ARBA" id="ARBA00022475"/>
    </source>
</evidence>
<evidence type="ECO:0000256" key="2">
    <source>
        <dbReference type="ARBA" id="ARBA00010157"/>
    </source>
</evidence>
<dbReference type="RefSeq" id="WP_378404544.1">
    <property type="nucleotide sequence ID" value="NZ_JBHTCS010000012.1"/>
</dbReference>
<comment type="caution">
    <text evidence="9">The sequence shown here is derived from an EMBL/GenBank/DDBJ whole genome shotgun (WGS) entry which is preliminary data.</text>
</comment>
<feature type="transmembrane region" description="Helical" evidence="7">
    <location>
        <begin position="526"/>
        <end position="547"/>
    </location>
</feature>
<gene>
    <name evidence="9" type="ORF">ACFQS9_11315</name>
</gene>
<keyword evidence="5 7" id="KW-1133">Transmembrane helix</keyword>
<keyword evidence="4 7" id="KW-0812">Transmembrane</keyword>
<feature type="transmembrane region" description="Helical" evidence="7">
    <location>
        <begin position="307"/>
        <end position="333"/>
    </location>
</feature>
<evidence type="ECO:0000256" key="1">
    <source>
        <dbReference type="ARBA" id="ARBA00004651"/>
    </source>
</evidence>
<evidence type="ECO:0000313" key="10">
    <source>
        <dbReference type="Proteomes" id="UP001596484"/>
    </source>
</evidence>
<feature type="domain" description="Membrane transport protein MMPL" evidence="8">
    <location>
        <begin position="397"/>
        <end position="709"/>
    </location>
</feature>
<keyword evidence="6 7" id="KW-0472">Membrane</keyword>
<reference evidence="10" key="1">
    <citation type="journal article" date="2019" name="Int. J. Syst. Evol. Microbiol.">
        <title>The Global Catalogue of Microorganisms (GCM) 10K type strain sequencing project: providing services to taxonomists for standard genome sequencing and annotation.</title>
        <authorList>
            <consortium name="The Broad Institute Genomics Platform"/>
            <consortium name="The Broad Institute Genome Sequencing Center for Infectious Disease"/>
            <person name="Wu L."/>
            <person name="Ma J."/>
        </authorList>
    </citation>
    <scope>NUCLEOTIDE SEQUENCE [LARGE SCALE GENOMIC DNA]</scope>
    <source>
        <strain evidence="10">ICMP 19430</strain>
    </source>
</reference>
<feature type="transmembrane region" description="Helical" evidence="7">
    <location>
        <begin position="231"/>
        <end position="252"/>
    </location>
</feature>
<evidence type="ECO:0000256" key="6">
    <source>
        <dbReference type="ARBA" id="ARBA00023136"/>
    </source>
</evidence>
<feature type="transmembrane region" description="Helical" evidence="7">
    <location>
        <begin position="280"/>
        <end position="301"/>
    </location>
</feature>
<feature type="transmembrane region" description="Helical" evidence="7">
    <location>
        <begin position="559"/>
        <end position="577"/>
    </location>
</feature>
<evidence type="ECO:0000259" key="8">
    <source>
        <dbReference type="Pfam" id="PF03176"/>
    </source>
</evidence>